<organism evidence="3 4">
    <name type="scientific">Flavobacterium solisilvae</name>
    <dbReference type="NCBI Taxonomy" id="1852019"/>
    <lineage>
        <taxon>Bacteria</taxon>
        <taxon>Pseudomonadati</taxon>
        <taxon>Bacteroidota</taxon>
        <taxon>Flavobacteriia</taxon>
        <taxon>Flavobacteriales</taxon>
        <taxon>Flavobacteriaceae</taxon>
        <taxon>Flavobacterium</taxon>
    </lineage>
</organism>
<feature type="signal peptide" evidence="1">
    <location>
        <begin position="1"/>
        <end position="18"/>
    </location>
</feature>
<evidence type="ECO:0000313" key="4">
    <source>
        <dbReference type="Proteomes" id="UP000767947"/>
    </source>
</evidence>
<dbReference type="Gene3D" id="3.40.30.10">
    <property type="entry name" value="Glutaredoxin"/>
    <property type="match status" value="1"/>
</dbReference>
<sequence>MKKIFFLFFCLSVFTSHAQNGYDITINLKNCKDTLAYLTFYQFDKTLIKDTCTTIKNGKIVFTGKTKLNKGVYSLVSQQKTIYFDFFVDDTNQKLEFNSEIGANIVNNLTAVNSIIHNNFFDYIKKLNKEGTDFQSSKQNLNIKVKNDSLQILAKQQDFELRVQNLEEDFIAKNKGTFIADVINLKSEKTLKNVPKASNGRPDSLAVFKYYKQNYWKDVNFKDEGVFRNPFFFNKLKKYFDQVAFPHPDSLTVEVDKMIAKVEPNGLLYKLLVSHFTYTYESSKIMGFDKVFVHMSDTYFKTGRATGIYQDETSVQRIIKRADKLKPITVGAIAPDISMIDVKNSARIKQLGFETATTSEEVTKLFYANQAELNKQFVKLHDIKADYTILVFWDVDCGHCQKEIPVLKEVYHELLKNKIDVKVMSVYTLYDSDKYKKYIAEHNLDFINVYDGPHLNNIIEKYDVYSTPVIFILDKDKRIKAKKIAANQVKNIISILEKEKQQP</sequence>
<dbReference type="PANTHER" id="PTHR42852:SF17">
    <property type="entry name" value="THIOREDOXIN-LIKE PROTEIN HI_1115"/>
    <property type="match status" value="1"/>
</dbReference>
<dbReference type="RefSeq" id="WP_169523014.1">
    <property type="nucleotide sequence ID" value="NZ_JAAMPT010000200.1"/>
</dbReference>
<dbReference type="Proteomes" id="UP000767947">
    <property type="component" value="Unassembled WGS sequence"/>
</dbReference>
<dbReference type="InterPro" id="IPR036249">
    <property type="entry name" value="Thioredoxin-like_sf"/>
</dbReference>
<evidence type="ECO:0000256" key="1">
    <source>
        <dbReference type="SAM" id="SignalP"/>
    </source>
</evidence>
<dbReference type="InterPro" id="IPR013766">
    <property type="entry name" value="Thioredoxin_domain"/>
</dbReference>
<dbReference type="InterPro" id="IPR025380">
    <property type="entry name" value="DUF4369"/>
</dbReference>
<evidence type="ECO:0000313" key="3">
    <source>
        <dbReference type="EMBL" id="NMH24416.1"/>
    </source>
</evidence>
<gene>
    <name evidence="3" type="ORF">G6042_03945</name>
</gene>
<keyword evidence="4" id="KW-1185">Reference proteome</keyword>
<accession>A0ABX1QRF7</accession>
<dbReference type="SUPFAM" id="SSF52833">
    <property type="entry name" value="Thioredoxin-like"/>
    <property type="match status" value="1"/>
</dbReference>
<dbReference type="PROSITE" id="PS51352">
    <property type="entry name" value="THIOREDOXIN_2"/>
    <property type="match status" value="1"/>
</dbReference>
<evidence type="ECO:0000259" key="2">
    <source>
        <dbReference type="PROSITE" id="PS51352"/>
    </source>
</evidence>
<dbReference type="CDD" id="cd02966">
    <property type="entry name" value="TlpA_like_family"/>
    <property type="match status" value="1"/>
</dbReference>
<feature type="domain" description="Thioredoxin" evidence="2">
    <location>
        <begin position="328"/>
        <end position="501"/>
    </location>
</feature>
<dbReference type="PANTHER" id="PTHR42852">
    <property type="entry name" value="THIOL:DISULFIDE INTERCHANGE PROTEIN DSBE"/>
    <property type="match status" value="1"/>
</dbReference>
<dbReference type="Pfam" id="PF17127">
    <property type="entry name" value="DUF5106"/>
    <property type="match status" value="1"/>
</dbReference>
<dbReference type="EMBL" id="JAAMPT010000200">
    <property type="protein sequence ID" value="NMH24416.1"/>
    <property type="molecule type" value="Genomic_DNA"/>
</dbReference>
<dbReference type="Pfam" id="PF14289">
    <property type="entry name" value="DUF4369"/>
    <property type="match status" value="1"/>
</dbReference>
<keyword evidence="1" id="KW-0732">Signal</keyword>
<dbReference type="InterPro" id="IPR033395">
    <property type="entry name" value="DUF5106"/>
</dbReference>
<reference evidence="3 4" key="1">
    <citation type="submission" date="2020-02" db="EMBL/GenBank/DDBJ databases">
        <title>Flavobacterium sp. genome.</title>
        <authorList>
            <person name="Jung H.S."/>
            <person name="Baek J.H."/>
            <person name="Jeon C.O."/>
        </authorList>
    </citation>
    <scope>NUCLEOTIDE SEQUENCE [LARGE SCALE GENOMIC DNA]</scope>
    <source>
        <strain evidence="3 4">SE-s27</strain>
    </source>
</reference>
<feature type="chain" id="PRO_5045657602" evidence="1">
    <location>
        <begin position="19"/>
        <end position="503"/>
    </location>
</feature>
<name>A0ABX1QRF7_9FLAO</name>
<dbReference type="InterPro" id="IPR050553">
    <property type="entry name" value="Thioredoxin_ResA/DsbE_sf"/>
</dbReference>
<dbReference type="InterPro" id="IPR000866">
    <property type="entry name" value="AhpC/TSA"/>
</dbReference>
<comment type="caution">
    <text evidence="3">The sequence shown here is derived from an EMBL/GenBank/DDBJ whole genome shotgun (WGS) entry which is preliminary data.</text>
</comment>
<dbReference type="Pfam" id="PF00578">
    <property type="entry name" value="AhpC-TSA"/>
    <property type="match status" value="1"/>
</dbReference>
<protein>
    <submittedName>
        <fullName evidence="3">Redoxin domain-containing protein</fullName>
    </submittedName>
</protein>
<proteinExistence type="predicted"/>